<evidence type="ECO:0000313" key="3">
    <source>
        <dbReference type="Proteomes" id="UP000245523"/>
    </source>
</evidence>
<name>A0ABX5LP24_9BACT</name>
<dbReference type="InterPro" id="IPR029044">
    <property type="entry name" value="Nucleotide-diphossugar_trans"/>
</dbReference>
<dbReference type="InterPro" id="IPR001173">
    <property type="entry name" value="Glyco_trans_2-like"/>
</dbReference>
<dbReference type="CDD" id="cd04179">
    <property type="entry name" value="DPM_DPG-synthase_like"/>
    <property type="match status" value="1"/>
</dbReference>
<dbReference type="Proteomes" id="UP000245523">
    <property type="component" value="Unassembled WGS sequence"/>
</dbReference>
<dbReference type="PANTHER" id="PTHR48090:SF7">
    <property type="entry name" value="RFBJ PROTEIN"/>
    <property type="match status" value="1"/>
</dbReference>
<dbReference type="EMBL" id="QGHD01000001">
    <property type="protein sequence ID" value="PWL04077.1"/>
    <property type="molecule type" value="Genomic_DNA"/>
</dbReference>
<dbReference type="InterPro" id="IPR050256">
    <property type="entry name" value="Glycosyltransferase_2"/>
</dbReference>
<keyword evidence="2" id="KW-0808">Transferase</keyword>
<accession>A0ABX5LP24</accession>
<protein>
    <submittedName>
        <fullName evidence="2">Glycosyl transferase family 2</fullName>
    </submittedName>
</protein>
<dbReference type="RefSeq" id="WP_106197487.1">
    <property type="nucleotide sequence ID" value="NZ_QGHD01000001.1"/>
</dbReference>
<proteinExistence type="predicted"/>
<dbReference type="PANTHER" id="PTHR48090">
    <property type="entry name" value="UNDECAPRENYL-PHOSPHATE 4-DEOXY-4-FORMAMIDO-L-ARABINOSE TRANSFERASE-RELATED"/>
    <property type="match status" value="1"/>
</dbReference>
<gene>
    <name evidence="2" type="ORF">B0H50_10188</name>
</gene>
<dbReference type="Pfam" id="PF00535">
    <property type="entry name" value="Glycos_transf_2"/>
    <property type="match status" value="1"/>
</dbReference>
<dbReference type="Gene3D" id="3.90.550.10">
    <property type="entry name" value="Spore Coat Polysaccharide Biosynthesis Protein SpsA, Chain A"/>
    <property type="match status" value="1"/>
</dbReference>
<comment type="caution">
    <text evidence="2">The sequence shown here is derived from an EMBL/GenBank/DDBJ whole genome shotgun (WGS) entry which is preliminary data.</text>
</comment>
<organism evidence="2 3">
    <name type="scientific">Hallerella porci</name>
    <dbReference type="NCBI Taxonomy" id="1945871"/>
    <lineage>
        <taxon>Bacteria</taxon>
        <taxon>Pseudomonadati</taxon>
        <taxon>Fibrobacterota</taxon>
        <taxon>Fibrobacteria</taxon>
        <taxon>Fibrobacterales</taxon>
        <taxon>Fibrobacteraceae</taxon>
        <taxon>Hallerella</taxon>
    </lineage>
</organism>
<sequence>MVRDLFLFVPAYQVERELADLMHSIPAEVLLRTAEICIIDDGSSDDTLQVAKKIAEEEIRTSIRIESFAKNSGYGAVIKFGLSRAKELGKMLHVKYAVCLHGDGQYSAAAIPAMIQSLENSEAVLCQGSRLLEKGKARVGKMPLYKFLGGKILTGIENCVFQNKLTDRHSGLIAYKVNFLQNLPLEKFSASFDIDFEILAFADARGFRLNEISIPTHYAGEKSNLRVIPYGLRVLKIALRKKRGFYD</sequence>
<dbReference type="SUPFAM" id="SSF53448">
    <property type="entry name" value="Nucleotide-diphospho-sugar transferases"/>
    <property type="match status" value="1"/>
</dbReference>
<dbReference type="GO" id="GO:0016740">
    <property type="term" value="F:transferase activity"/>
    <property type="evidence" value="ECO:0007669"/>
    <property type="project" value="UniProtKB-KW"/>
</dbReference>
<keyword evidence="3" id="KW-1185">Reference proteome</keyword>
<evidence type="ECO:0000259" key="1">
    <source>
        <dbReference type="Pfam" id="PF00535"/>
    </source>
</evidence>
<feature type="domain" description="Glycosyltransferase 2-like" evidence="1">
    <location>
        <begin position="8"/>
        <end position="180"/>
    </location>
</feature>
<reference evidence="2 3" key="1">
    <citation type="submission" date="2018-05" db="EMBL/GenBank/DDBJ databases">
        <title>Animal gut microbial communities from fecal samples from Wisconsin, USA.</title>
        <authorList>
            <person name="Neumann A."/>
        </authorList>
    </citation>
    <scope>NUCLEOTIDE SEQUENCE [LARGE SCALE GENOMIC DNA]</scope>
    <source>
        <strain evidence="2 3">UWS4</strain>
    </source>
</reference>
<evidence type="ECO:0000313" key="2">
    <source>
        <dbReference type="EMBL" id="PWL04077.1"/>
    </source>
</evidence>